<dbReference type="EMBL" id="CP072829">
    <property type="protein sequence ID" value="QTU85121.1"/>
    <property type="molecule type" value="Genomic_DNA"/>
</dbReference>
<reference evidence="1 3" key="1">
    <citation type="submission" date="2019-11" db="EMBL/GenBank/DDBJ databases">
        <title>Eggerthellaceae novel genus isolated from the rectal contents of marmort.</title>
        <authorList>
            <person name="Zhang G."/>
        </authorList>
    </citation>
    <scope>NUCLEOTIDE SEQUENCE [LARGE SCALE GENOMIC DNA]</scope>
    <source>
        <strain evidence="1">Zg-886</strain>
        <strain evidence="3">zg-886</strain>
    </source>
</reference>
<keyword evidence="1" id="KW-0547">Nucleotide-binding</keyword>
<name>A0A9E6MRV4_9ACTN</name>
<dbReference type="InterPro" id="IPR036890">
    <property type="entry name" value="HATPase_C_sf"/>
</dbReference>
<evidence type="ECO:0000313" key="1">
    <source>
        <dbReference type="EMBL" id="NHM13754.1"/>
    </source>
</evidence>
<evidence type="ECO:0000313" key="2">
    <source>
        <dbReference type="EMBL" id="QTU85121.1"/>
    </source>
</evidence>
<dbReference type="KEGG" id="ebz:J7S26_04245"/>
<dbReference type="Proteomes" id="UP000636394">
    <property type="component" value="Unassembled WGS sequence"/>
</dbReference>
<reference evidence="2" key="2">
    <citation type="submission" date="2021-04" db="EMBL/GenBank/DDBJ databases">
        <title>Novel species in family Eggerthellaceae.</title>
        <authorList>
            <person name="Zhang G."/>
        </authorList>
    </citation>
    <scope>NUCLEOTIDE SEQUENCE</scope>
    <source>
        <strain evidence="2">Zg-886</strain>
    </source>
</reference>
<dbReference type="Gene3D" id="3.30.565.10">
    <property type="entry name" value="Histidine kinase-like ATPase, C-terminal domain"/>
    <property type="match status" value="1"/>
</dbReference>
<keyword evidence="3" id="KW-1185">Reference proteome</keyword>
<dbReference type="GO" id="GO:0005524">
    <property type="term" value="F:ATP binding"/>
    <property type="evidence" value="ECO:0007669"/>
    <property type="project" value="UniProtKB-KW"/>
</dbReference>
<sequence length="365" mass="39318">MDGSMEAFLEATNAQSRLRVEADLGDGFVRLRSDEAQRRQAIHDIRSTEDIVIELLRNSRDAHARNIYLATGREGDTRTLAVVDDGDGIPESMHARVFEPRVTSKLDTMSLDKWGVHGRGMALYSIEVNAESAQVVSSRPGGGCALAVSTDVKKLGEKRDQSSFPVFQLGEAGAVVVRGPKNILRVTCEFALDARKQATVYLGSATEVAAALYACGKRSLTAAQAAFVADPFALPCTERLAAAADPAMFRALASTLGLALSERSARRIMDGAIAPAAPVLEQLACALGESQGEGDVEEPKPVAKPRRKGERVLALAPDDLAAFAGRVQEAFRDIARDYYLEADVTPVVRIEKDAVRITIPVEKQR</sequence>
<dbReference type="Pfam" id="PF13589">
    <property type="entry name" value="HATPase_c_3"/>
    <property type="match status" value="1"/>
</dbReference>
<accession>A0A9E6MRV4</accession>
<proteinExistence type="predicted"/>
<keyword evidence="2" id="KW-0808">Transferase</keyword>
<dbReference type="CDD" id="cd00075">
    <property type="entry name" value="HATPase"/>
    <property type="match status" value="1"/>
</dbReference>
<dbReference type="SUPFAM" id="SSF55874">
    <property type="entry name" value="ATPase domain of HSP90 chaperone/DNA topoisomerase II/histidine kinase"/>
    <property type="match status" value="1"/>
</dbReference>
<keyword evidence="1" id="KW-0067">ATP-binding</keyword>
<organism evidence="2 4">
    <name type="scientific">Xiamenia xianingshaonis</name>
    <dbReference type="NCBI Taxonomy" id="2682776"/>
    <lineage>
        <taxon>Bacteria</taxon>
        <taxon>Bacillati</taxon>
        <taxon>Actinomycetota</taxon>
        <taxon>Coriobacteriia</taxon>
        <taxon>Eggerthellales</taxon>
        <taxon>Eggerthellaceae</taxon>
        <taxon>Xiamenia</taxon>
    </lineage>
</organism>
<evidence type="ECO:0000313" key="3">
    <source>
        <dbReference type="Proteomes" id="UP000636394"/>
    </source>
</evidence>
<dbReference type="Proteomes" id="UP000671910">
    <property type="component" value="Chromosome"/>
</dbReference>
<dbReference type="AlphaFoldDB" id="A0A9E6MRV4"/>
<protein>
    <submittedName>
        <fullName evidence="1">ATP-binding protein</fullName>
    </submittedName>
    <submittedName>
        <fullName evidence="2">Sensor histidine kinase</fullName>
    </submittedName>
</protein>
<gene>
    <name evidence="1" type="ORF">GMI68_03025</name>
    <name evidence="2" type="ORF">J7S26_04245</name>
</gene>
<evidence type="ECO:0000313" key="4">
    <source>
        <dbReference type="Proteomes" id="UP000671910"/>
    </source>
</evidence>
<dbReference type="EMBL" id="WPCR01000003">
    <property type="protein sequence ID" value="NHM13754.1"/>
    <property type="molecule type" value="Genomic_DNA"/>
</dbReference>
<dbReference type="GO" id="GO:0016301">
    <property type="term" value="F:kinase activity"/>
    <property type="evidence" value="ECO:0007669"/>
    <property type="project" value="UniProtKB-KW"/>
</dbReference>
<keyword evidence="2" id="KW-0418">Kinase</keyword>